<dbReference type="GO" id="GO:0006355">
    <property type="term" value="P:regulation of DNA-templated transcription"/>
    <property type="evidence" value="ECO:0007669"/>
    <property type="project" value="InterPro"/>
</dbReference>
<dbReference type="AlphaFoldDB" id="A0A344UQD0"/>
<evidence type="ECO:0000313" key="1">
    <source>
        <dbReference type="EMBL" id="AXE37478.1"/>
    </source>
</evidence>
<dbReference type="InterPro" id="IPR010985">
    <property type="entry name" value="Ribbon_hlx_hlx"/>
</dbReference>
<dbReference type="KEGG" id="acij:JS278_00281"/>
<dbReference type="EMBL" id="CP025198">
    <property type="protein sequence ID" value="AXE37478.1"/>
    <property type="molecule type" value="Genomic_DNA"/>
</dbReference>
<dbReference type="Pfam" id="PF04221">
    <property type="entry name" value="RelB"/>
    <property type="match status" value="1"/>
</dbReference>
<dbReference type="InterPro" id="IPR013321">
    <property type="entry name" value="Arc_rbn_hlx_hlx"/>
</dbReference>
<reference evidence="1 2" key="1">
    <citation type="submission" date="2017-12" db="EMBL/GenBank/DDBJ databases">
        <title>The whole genome sequence of the Acidipropionibacterium virtanenii sp. nov. type strain JS278.</title>
        <authorList>
            <person name="Laine P."/>
            <person name="Deptula P."/>
            <person name="Varmanen P."/>
            <person name="Auvinen P."/>
        </authorList>
    </citation>
    <scope>NUCLEOTIDE SEQUENCE [LARGE SCALE GENOMIC DNA]</scope>
    <source>
        <strain evidence="1 2">JS278</strain>
    </source>
</reference>
<dbReference type="NCBIfam" id="TIGR02384">
    <property type="entry name" value="RelB_DinJ"/>
    <property type="match status" value="1"/>
</dbReference>
<sequence>MPATTLNIRIDPELKEQVDQVARSLGLSSSAAFNIFARQFVAYRGFPFPVVAPVPTEADFSRQMDAVFDRMRAGHSQEHNPIEEPR</sequence>
<evidence type="ECO:0000313" key="2">
    <source>
        <dbReference type="Proteomes" id="UP000251995"/>
    </source>
</evidence>
<evidence type="ECO:0008006" key="3">
    <source>
        <dbReference type="Google" id="ProtNLM"/>
    </source>
</evidence>
<proteinExistence type="predicted"/>
<dbReference type="Gene3D" id="1.10.1220.10">
    <property type="entry name" value="Met repressor-like"/>
    <property type="match status" value="1"/>
</dbReference>
<dbReference type="Proteomes" id="UP000251995">
    <property type="component" value="Chromosome"/>
</dbReference>
<dbReference type="OrthoDB" id="9804867at2"/>
<keyword evidence="2" id="KW-1185">Reference proteome</keyword>
<dbReference type="RefSeq" id="WP_114043628.1">
    <property type="nucleotide sequence ID" value="NZ_CP025198.1"/>
</dbReference>
<dbReference type="InterPro" id="IPR007337">
    <property type="entry name" value="RelB/DinJ"/>
</dbReference>
<dbReference type="SUPFAM" id="SSF47598">
    <property type="entry name" value="Ribbon-helix-helix"/>
    <property type="match status" value="1"/>
</dbReference>
<accession>A0A344UQD0</accession>
<gene>
    <name evidence="1" type="ORF">JS278_00281</name>
</gene>
<name>A0A344UQD0_9ACTN</name>
<protein>
    <recommendedName>
        <fullName evidence="3">Antitoxin DinJ</fullName>
    </recommendedName>
</protein>
<organism evidence="1 2">
    <name type="scientific">Acidipropionibacterium virtanenii</name>
    <dbReference type="NCBI Taxonomy" id="2057246"/>
    <lineage>
        <taxon>Bacteria</taxon>
        <taxon>Bacillati</taxon>
        <taxon>Actinomycetota</taxon>
        <taxon>Actinomycetes</taxon>
        <taxon>Propionibacteriales</taxon>
        <taxon>Propionibacteriaceae</taxon>
        <taxon>Acidipropionibacterium</taxon>
    </lineage>
</organism>